<name>A0A7S4BYB5_CHRCT</name>
<proteinExistence type="predicted"/>
<sequence>MRLWPLCWWFLCWHRCLQVCMIFLFVCAIIISQWGTVADYANSEVAESVLGIDSDDEVAIIMLALTASVVSTLLALFAFQTYLVKRARQIEDKYSTCTMNPPIFAWRLESSYAAFLSHYKVRRFANSWWRFAASQLSSF</sequence>
<protein>
    <submittedName>
        <fullName evidence="2">Uncharacterized protein</fullName>
    </submittedName>
</protein>
<evidence type="ECO:0000313" key="2">
    <source>
        <dbReference type="EMBL" id="CAE0780510.1"/>
    </source>
</evidence>
<gene>
    <name evidence="2" type="ORF">PCAR00345_LOCUS33149</name>
</gene>
<evidence type="ECO:0000256" key="1">
    <source>
        <dbReference type="SAM" id="Phobius"/>
    </source>
</evidence>
<feature type="transmembrane region" description="Helical" evidence="1">
    <location>
        <begin position="58"/>
        <end position="79"/>
    </location>
</feature>
<keyword evidence="1" id="KW-1133">Transmembrane helix</keyword>
<reference evidence="2" key="1">
    <citation type="submission" date="2021-01" db="EMBL/GenBank/DDBJ databases">
        <authorList>
            <person name="Corre E."/>
            <person name="Pelletier E."/>
            <person name="Niang G."/>
            <person name="Scheremetjew M."/>
            <person name="Finn R."/>
            <person name="Kale V."/>
            <person name="Holt S."/>
            <person name="Cochrane G."/>
            <person name="Meng A."/>
            <person name="Brown T."/>
            <person name="Cohen L."/>
        </authorList>
    </citation>
    <scope>NUCLEOTIDE SEQUENCE</scope>
    <source>
        <strain evidence="2">CCMP645</strain>
    </source>
</reference>
<keyword evidence="1" id="KW-0472">Membrane</keyword>
<dbReference type="EMBL" id="HBIZ01051825">
    <property type="protein sequence ID" value="CAE0780510.1"/>
    <property type="molecule type" value="Transcribed_RNA"/>
</dbReference>
<organism evidence="2">
    <name type="scientific">Chrysotila carterae</name>
    <name type="common">Marine alga</name>
    <name type="synonym">Syracosphaera carterae</name>
    <dbReference type="NCBI Taxonomy" id="13221"/>
    <lineage>
        <taxon>Eukaryota</taxon>
        <taxon>Haptista</taxon>
        <taxon>Haptophyta</taxon>
        <taxon>Prymnesiophyceae</taxon>
        <taxon>Isochrysidales</taxon>
        <taxon>Isochrysidaceae</taxon>
        <taxon>Chrysotila</taxon>
    </lineage>
</organism>
<feature type="transmembrane region" description="Helical" evidence="1">
    <location>
        <begin position="12"/>
        <end position="34"/>
    </location>
</feature>
<dbReference type="AlphaFoldDB" id="A0A7S4BYB5"/>
<accession>A0A7S4BYB5</accession>
<keyword evidence="1" id="KW-0812">Transmembrane</keyword>